<organism evidence="2 3">
    <name type="scientific">Deinococcus cellulosilyticus (strain DSM 18568 / NBRC 106333 / KACC 11606 / 5516J-15)</name>
    <dbReference type="NCBI Taxonomy" id="1223518"/>
    <lineage>
        <taxon>Bacteria</taxon>
        <taxon>Thermotogati</taxon>
        <taxon>Deinococcota</taxon>
        <taxon>Deinococci</taxon>
        <taxon>Deinococcales</taxon>
        <taxon>Deinococcaceae</taxon>
        <taxon>Deinococcus</taxon>
    </lineage>
</organism>
<dbReference type="EMBL" id="BJXB01000055">
    <property type="protein sequence ID" value="GEM50062.1"/>
    <property type="molecule type" value="Genomic_DNA"/>
</dbReference>
<evidence type="ECO:0000256" key="1">
    <source>
        <dbReference type="SAM" id="SignalP"/>
    </source>
</evidence>
<dbReference type="Proteomes" id="UP000321306">
    <property type="component" value="Unassembled WGS sequence"/>
</dbReference>
<reference evidence="2 3" key="1">
    <citation type="submission" date="2019-07" db="EMBL/GenBank/DDBJ databases">
        <title>Whole genome shotgun sequence of Deinococcus cellulosilyticus NBRC 106333.</title>
        <authorList>
            <person name="Hosoyama A."/>
            <person name="Uohara A."/>
            <person name="Ohji S."/>
            <person name="Ichikawa N."/>
        </authorList>
    </citation>
    <scope>NUCLEOTIDE SEQUENCE [LARGE SCALE GENOMIC DNA]</scope>
    <source>
        <strain evidence="2 3">NBRC 106333</strain>
    </source>
</reference>
<keyword evidence="3" id="KW-1185">Reference proteome</keyword>
<dbReference type="AlphaFoldDB" id="A0A511NB84"/>
<accession>A0A511NB84</accession>
<dbReference type="RefSeq" id="WP_146891852.1">
    <property type="nucleotide sequence ID" value="NZ_BJXB01000055.1"/>
</dbReference>
<dbReference type="PROSITE" id="PS51257">
    <property type="entry name" value="PROKAR_LIPOPROTEIN"/>
    <property type="match status" value="1"/>
</dbReference>
<feature type="signal peptide" evidence="1">
    <location>
        <begin position="1"/>
        <end position="23"/>
    </location>
</feature>
<evidence type="ECO:0000313" key="2">
    <source>
        <dbReference type="EMBL" id="GEM50062.1"/>
    </source>
</evidence>
<proteinExistence type="predicted"/>
<keyword evidence="1" id="KW-0732">Signal</keyword>
<evidence type="ECO:0000313" key="3">
    <source>
        <dbReference type="Proteomes" id="UP000321306"/>
    </source>
</evidence>
<name>A0A511NB84_DEIC1</name>
<gene>
    <name evidence="2" type="ORF">DC3_56970</name>
</gene>
<comment type="caution">
    <text evidence="2">The sequence shown here is derived from an EMBL/GenBank/DDBJ whole genome shotgun (WGS) entry which is preliminary data.</text>
</comment>
<protein>
    <recommendedName>
        <fullName evidence="4">Lipoprotein</fullName>
    </recommendedName>
</protein>
<sequence length="153" mass="16754">MKSVVLWLVLLLMVACAPRAQNAGALEPTVKEVQPLTLEALPEAATTELLQAAQAVLQGLQITVRQVTGKQYRGQDSEAFVRMVDRFYAEHPGYCPLEEAFYFTNLPSVYLTVTAKGNQVAVFIYDQRNRPQIQAVVAEGTMPNAPVVTVCAS</sequence>
<feature type="chain" id="PRO_5021812947" description="Lipoprotein" evidence="1">
    <location>
        <begin position="24"/>
        <end position="153"/>
    </location>
</feature>
<evidence type="ECO:0008006" key="4">
    <source>
        <dbReference type="Google" id="ProtNLM"/>
    </source>
</evidence>